<dbReference type="AlphaFoldDB" id="A0A101HIA8"/>
<proteinExistence type="predicted"/>
<accession>A0A101HIA8</accession>
<dbReference type="Proteomes" id="UP000053904">
    <property type="component" value="Unassembled WGS sequence"/>
</dbReference>
<dbReference type="EMBL" id="LGGO01000039">
    <property type="protein sequence ID" value="KUK77372.1"/>
    <property type="molecule type" value="Genomic_DNA"/>
</dbReference>
<gene>
    <name evidence="1" type="ORF">XD93_0373</name>
</gene>
<dbReference type="SUPFAM" id="SSF81606">
    <property type="entry name" value="PP2C-like"/>
    <property type="match status" value="1"/>
</dbReference>
<evidence type="ECO:0000313" key="2">
    <source>
        <dbReference type="Proteomes" id="UP000053904"/>
    </source>
</evidence>
<comment type="caution">
    <text evidence="1">The sequence shown here is derived from an EMBL/GenBank/DDBJ whole genome shotgun (WGS) entry which is preliminary data.</text>
</comment>
<reference evidence="2" key="1">
    <citation type="journal article" date="2015" name="MBio">
        <title>Genome-Resolved Metagenomic Analysis Reveals Roles for Candidate Phyla and Other Microbial Community Members in Biogeochemical Transformations in Oil Reservoirs.</title>
        <authorList>
            <person name="Hu P."/>
            <person name="Tom L."/>
            <person name="Singh A."/>
            <person name="Thomas B.C."/>
            <person name="Baker B.J."/>
            <person name="Piceno Y.M."/>
            <person name="Andersen G.L."/>
            <person name="Banfield J.F."/>
        </authorList>
    </citation>
    <scope>NUCLEOTIDE SEQUENCE [LARGE SCALE GENOMIC DNA]</scope>
</reference>
<evidence type="ECO:0000313" key="1">
    <source>
        <dbReference type="EMBL" id="KUK77372.1"/>
    </source>
</evidence>
<organism evidence="1 2">
    <name type="scientific">candidate division WS6 bacterium 34_10</name>
    <dbReference type="NCBI Taxonomy" id="1641389"/>
    <lineage>
        <taxon>Bacteria</taxon>
        <taxon>Candidatus Dojkabacteria</taxon>
    </lineage>
</organism>
<dbReference type="Gene3D" id="3.60.40.10">
    <property type="entry name" value="PPM-type phosphatase domain"/>
    <property type="match status" value="1"/>
</dbReference>
<evidence type="ECO:0008006" key="3">
    <source>
        <dbReference type="Google" id="ProtNLM"/>
    </source>
</evidence>
<protein>
    <recommendedName>
        <fullName evidence="3">PPM-type phosphatase domain-containing protein</fullName>
    </recommendedName>
</protein>
<sequence>MQTFVYHENASGRASFTKTGDAWGINDDLKIFAVADSPLRCLIRDTKQYPFDDYGYEAANKFCKSFIEHCKPQLSSENFSLKTLKEILIESNEDIKKLNIQLGKKFKDPLNYDLAETVGVGAVIKGSTLYYGGLEDCYVNVLRGNNLENIAKWDYQIVKAGKYIEKLSSEDKLKDYIPKELKNRLKKENEWEPCWCNYLRNNINALDEDGNLVGWGCFTGEKEAEKFIQAHSVALKKNDHILLFSDGMIPVLEDRGFINWFIQNVTSSFDFQYQMRSKVMELLGDSEEANKEKTLIYMQY</sequence>
<name>A0A101HIA8_9BACT</name>
<dbReference type="InterPro" id="IPR036457">
    <property type="entry name" value="PPM-type-like_dom_sf"/>
</dbReference>